<reference evidence="3" key="1">
    <citation type="submission" date="2011-07" db="EMBL/GenBank/DDBJ databases">
        <authorList>
            <consortium name="Caenorhabditis brenneri Sequencing and Analysis Consortium"/>
            <person name="Wilson R.K."/>
        </authorList>
    </citation>
    <scope>NUCLEOTIDE SEQUENCE [LARGE SCALE GENOMIC DNA]</scope>
    <source>
        <strain evidence="3">PB2801</strain>
    </source>
</reference>
<dbReference type="AlphaFoldDB" id="G0N8N8"/>
<keyword evidence="1" id="KW-0472">Membrane</keyword>
<dbReference type="Proteomes" id="UP000008068">
    <property type="component" value="Unassembled WGS sequence"/>
</dbReference>
<evidence type="ECO:0000313" key="2">
    <source>
        <dbReference type="EMBL" id="EGT55214.1"/>
    </source>
</evidence>
<feature type="transmembrane region" description="Helical" evidence="1">
    <location>
        <begin position="135"/>
        <end position="157"/>
    </location>
</feature>
<organism evidence="3">
    <name type="scientific">Caenorhabditis brenneri</name>
    <name type="common">Nematode worm</name>
    <dbReference type="NCBI Taxonomy" id="135651"/>
    <lineage>
        <taxon>Eukaryota</taxon>
        <taxon>Metazoa</taxon>
        <taxon>Ecdysozoa</taxon>
        <taxon>Nematoda</taxon>
        <taxon>Chromadorea</taxon>
        <taxon>Rhabditida</taxon>
        <taxon>Rhabditina</taxon>
        <taxon>Rhabditomorpha</taxon>
        <taxon>Rhabditoidea</taxon>
        <taxon>Rhabditidae</taxon>
        <taxon>Peloderinae</taxon>
        <taxon>Caenorhabditis</taxon>
    </lineage>
</organism>
<feature type="transmembrane region" description="Helical" evidence="1">
    <location>
        <begin position="20"/>
        <end position="40"/>
    </location>
</feature>
<keyword evidence="1" id="KW-1133">Transmembrane helix</keyword>
<keyword evidence="1" id="KW-0812">Transmembrane</keyword>
<evidence type="ECO:0008006" key="4">
    <source>
        <dbReference type="Google" id="ProtNLM"/>
    </source>
</evidence>
<evidence type="ECO:0000313" key="3">
    <source>
        <dbReference type="Proteomes" id="UP000008068"/>
    </source>
</evidence>
<dbReference type="Gene3D" id="1.20.1070.10">
    <property type="entry name" value="Rhodopsin 7-helix transmembrane proteins"/>
    <property type="match status" value="1"/>
</dbReference>
<gene>
    <name evidence="2" type="ORF">CAEBREN_31531</name>
</gene>
<keyword evidence="3" id="KW-1185">Reference proteome</keyword>
<feature type="transmembrane region" description="Helical" evidence="1">
    <location>
        <begin position="255"/>
        <end position="274"/>
    </location>
</feature>
<name>G0N8N8_CAEBE</name>
<accession>G0N8N8</accession>
<evidence type="ECO:0000256" key="1">
    <source>
        <dbReference type="SAM" id="Phobius"/>
    </source>
</evidence>
<proteinExistence type="predicted"/>
<dbReference type="HOGENOM" id="CLU_1027576_0_0_1"/>
<feature type="transmembrane region" description="Helical" evidence="1">
    <location>
        <begin position="163"/>
        <end position="183"/>
    </location>
</feature>
<dbReference type="FunCoup" id="G0N8N8">
    <property type="interactions" value="1"/>
</dbReference>
<dbReference type="EMBL" id="GL379850">
    <property type="protein sequence ID" value="EGT55214.1"/>
    <property type="molecule type" value="Genomic_DNA"/>
</dbReference>
<sequence>MNDDNLPEQPDSWFKINTLNFILIATGILSNLMLIKMVALRKLFDNYCRVGMGIISISVIFYLASYGIATIICVVTGSILKNSYCIEYYTTANIMDFVYCFSAAVFFTSHVAFSIERIISINYPEFHNSKKFRNYFCFGIIFIFVFSVIMACFHKSGNVKLDRIYGLTTQVLVLSNIPLILLAKVFSRKMYRADVSTYDLTRKHQLFNSYEITRSFVFAMIVDLIIQCFVFVLQYMFLVGHYFFDSEQVPEMDAIVQIFWNLNHTIFPWSVILFHRGLRINLKKAFCSKSQVNTSGMTSFDGQRIVPNPTQNECFEQMKAAWTQEKF</sequence>
<dbReference type="InParanoid" id="G0N8N8"/>
<dbReference type="SUPFAM" id="SSF81321">
    <property type="entry name" value="Family A G protein-coupled receptor-like"/>
    <property type="match status" value="1"/>
</dbReference>
<feature type="transmembrane region" description="Helical" evidence="1">
    <location>
        <begin position="216"/>
        <end position="243"/>
    </location>
</feature>
<dbReference type="OrthoDB" id="10402628at2759"/>
<dbReference type="eggNOG" id="ENOG502TFH9">
    <property type="taxonomic scope" value="Eukaryota"/>
</dbReference>
<feature type="transmembrane region" description="Helical" evidence="1">
    <location>
        <begin position="92"/>
        <end position="115"/>
    </location>
</feature>
<feature type="transmembrane region" description="Helical" evidence="1">
    <location>
        <begin position="52"/>
        <end position="80"/>
    </location>
</feature>
<protein>
    <recommendedName>
        <fullName evidence="4">G-protein coupled receptors family 1 profile domain-containing protein</fullName>
    </recommendedName>
</protein>